<protein>
    <submittedName>
        <fullName evidence="2">Uncharacterized protein</fullName>
    </submittedName>
</protein>
<evidence type="ECO:0000313" key="2">
    <source>
        <dbReference type="EMBL" id="KAK7272502.1"/>
    </source>
</evidence>
<reference evidence="2 3" key="1">
    <citation type="submission" date="2024-01" db="EMBL/GenBank/DDBJ databases">
        <title>The genomes of 5 underutilized Papilionoideae crops provide insights into root nodulation and disease resistance.</title>
        <authorList>
            <person name="Yuan L."/>
        </authorList>
    </citation>
    <scope>NUCLEOTIDE SEQUENCE [LARGE SCALE GENOMIC DNA]</scope>
    <source>
        <strain evidence="2">LY-2023</strain>
        <tissue evidence="2">Leaf</tissue>
    </source>
</reference>
<feature type="transmembrane region" description="Helical" evidence="1">
    <location>
        <begin position="76"/>
        <end position="94"/>
    </location>
</feature>
<evidence type="ECO:0000256" key="1">
    <source>
        <dbReference type="SAM" id="Phobius"/>
    </source>
</evidence>
<sequence length="130" mass="15407">MKLICTIYISNVGRKYRMKCSIARRTNVLNYLTVKQAFVFRIHVLCFYISMEQINYVLISIIQEITIQILKISSKIYFCLFSFFLGIMLITVQIQSFKKFIWQDVIEMGKVKPITSSEVVPYQLYSLFIF</sequence>
<dbReference type="Proteomes" id="UP001359559">
    <property type="component" value="Unassembled WGS sequence"/>
</dbReference>
<name>A0AAN9F9P7_CLITE</name>
<keyword evidence="1" id="KW-0472">Membrane</keyword>
<dbReference type="EMBL" id="JAYKXN010000007">
    <property type="protein sequence ID" value="KAK7272502.1"/>
    <property type="molecule type" value="Genomic_DNA"/>
</dbReference>
<dbReference type="AlphaFoldDB" id="A0AAN9F9P7"/>
<gene>
    <name evidence="2" type="ORF">RJT34_29136</name>
</gene>
<accession>A0AAN9F9P7</accession>
<evidence type="ECO:0000313" key="3">
    <source>
        <dbReference type="Proteomes" id="UP001359559"/>
    </source>
</evidence>
<keyword evidence="1" id="KW-1133">Transmembrane helix</keyword>
<keyword evidence="1" id="KW-0812">Transmembrane</keyword>
<keyword evidence="3" id="KW-1185">Reference proteome</keyword>
<comment type="caution">
    <text evidence="2">The sequence shown here is derived from an EMBL/GenBank/DDBJ whole genome shotgun (WGS) entry which is preliminary data.</text>
</comment>
<proteinExistence type="predicted"/>
<organism evidence="2 3">
    <name type="scientific">Clitoria ternatea</name>
    <name type="common">Butterfly pea</name>
    <dbReference type="NCBI Taxonomy" id="43366"/>
    <lineage>
        <taxon>Eukaryota</taxon>
        <taxon>Viridiplantae</taxon>
        <taxon>Streptophyta</taxon>
        <taxon>Embryophyta</taxon>
        <taxon>Tracheophyta</taxon>
        <taxon>Spermatophyta</taxon>
        <taxon>Magnoliopsida</taxon>
        <taxon>eudicotyledons</taxon>
        <taxon>Gunneridae</taxon>
        <taxon>Pentapetalae</taxon>
        <taxon>rosids</taxon>
        <taxon>fabids</taxon>
        <taxon>Fabales</taxon>
        <taxon>Fabaceae</taxon>
        <taxon>Papilionoideae</taxon>
        <taxon>50 kb inversion clade</taxon>
        <taxon>NPAAA clade</taxon>
        <taxon>indigoferoid/millettioid clade</taxon>
        <taxon>Phaseoleae</taxon>
        <taxon>Clitoria</taxon>
    </lineage>
</organism>